<evidence type="ECO:0000256" key="5">
    <source>
        <dbReference type="ARBA" id="ARBA00022777"/>
    </source>
</evidence>
<feature type="domain" description="Protein kinase" evidence="10">
    <location>
        <begin position="85"/>
        <end position="416"/>
    </location>
</feature>
<keyword evidence="4" id="KW-0547">Nucleotide-binding</keyword>
<dbReference type="Proteomes" id="UP000775547">
    <property type="component" value="Unassembled WGS sequence"/>
</dbReference>
<evidence type="ECO:0000256" key="1">
    <source>
        <dbReference type="ARBA" id="ARBA00012513"/>
    </source>
</evidence>
<proteinExistence type="predicted"/>
<dbReference type="GO" id="GO:0005524">
    <property type="term" value="F:ATP binding"/>
    <property type="evidence" value="ECO:0007669"/>
    <property type="project" value="UniProtKB-KW"/>
</dbReference>
<dbReference type="SUPFAM" id="SSF56112">
    <property type="entry name" value="Protein kinase-like (PK-like)"/>
    <property type="match status" value="1"/>
</dbReference>
<protein>
    <recommendedName>
        <fullName evidence="1">non-specific serine/threonine protein kinase</fullName>
        <ecNumber evidence="1">2.7.11.1</ecNumber>
    </recommendedName>
</protein>
<evidence type="ECO:0000256" key="8">
    <source>
        <dbReference type="ARBA" id="ARBA00048679"/>
    </source>
</evidence>
<organism evidence="11 12">
    <name type="scientific">Asterophora parasitica</name>
    <dbReference type="NCBI Taxonomy" id="117018"/>
    <lineage>
        <taxon>Eukaryota</taxon>
        <taxon>Fungi</taxon>
        <taxon>Dikarya</taxon>
        <taxon>Basidiomycota</taxon>
        <taxon>Agaricomycotina</taxon>
        <taxon>Agaricomycetes</taxon>
        <taxon>Agaricomycetidae</taxon>
        <taxon>Agaricales</taxon>
        <taxon>Tricholomatineae</taxon>
        <taxon>Lyophyllaceae</taxon>
        <taxon>Asterophora</taxon>
    </lineage>
</organism>
<dbReference type="InterPro" id="IPR008271">
    <property type="entry name" value="Ser/Thr_kinase_AS"/>
</dbReference>
<evidence type="ECO:0000313" key="11">
    <source>
        <dbReference type="EMBL" id="KAG5644689.1"/>
    </source>
</evidence>
<name>A0A9P7G869_9AGAR</name>
<dbReference type="PANTHER" id="PTHR24356:SF407">
    <property type="entry name" value="RAC SERINE_THREONINE-PROTEIN KINASE"/>
    <property type="match status" value="1"/>
</dbReference>
<dbReference type="Gene3D" id="1.10.510.10">
    <property type="entry name" value="Transferase(Phosphotransferase) domain 1"/>
    <property type="match status" value="1"/>
</dbReference>
<dbReference type="GO" id="GO:0035556">
    <property type="term" value="P:intracellular signal transduction"/>
    <property type="evidence" value="ECO:0007669"/>
    <property type="project" value="TreeGrafter"/>
</dbReference>
<keyword evidence="6" id="KW-0067">ATP-binding</keyword>
<dbReference type="GO" id="GO:0004674">
    <property type="term" value="F:protein serine/threonine kinase activity"/>
    <property type="evidence" value="ECO:0007669"/>
    <property type="project" value="UniProtKB-KW"/>
</dbReference>
<dbReference type="InterPro" id="IPR011009">
    <property type="entry name" value="Kinase-like_dom_sf"/>
</dbReference>
<evidence type="ECO:0000256" key="2">
    <source>
        <dbReference type="ARBA" id="ARBA00022527"/>
    </source>
</evidence>
<evidence type="ECO:0000256" key="9">
    <source>
        <dbReference type="SAM" id="MobiDB-lite"/>
    </source>
</evidence>
<dbReference type="InterPro" id="IPR050236">
    <property type="entry name" value="Ser_Thr_kinase_AGC"/>
</dbReference>
<dbReference type="SMART" id="SM00220">
    <property type="entry name" value="S_TKc"/>
    <property type="match status" value="1"/>
</dbReference>
<evidence type="ECO:0000313" key="12">
    <source>
        <dbReference type="Proteomes" id="UP000775547"/>
    </source>
</evidence>
<dbReference type="PROSITE" id="PS50011">
    <property type="entry name" value="PROTEIN_KINASE_DOM"/>
    <property type="match status" value="1"/>
</dbReference>
<dbReference type="Gene3D" id="3.30.200.20">
    <property type="entry name" value="Phosphorylase Kinase, domain 1"/>
    <property type="match status" value="1"/>
</dbReference>
<evidence type="ECO:0000256" key="3">
    <source>
        <dbReference type="ARBA" id="ARBA00022679"/>
    </source>
</evidence>
<reference evidence="11" key="1">
    <citation type="submission" date="2020-07" db="EMBL/GenBank/DDBJ databases">
        <authorList>
            <person name="Nieuwenhuis M."/>
            <person name="Van De Peppel L.J.J."/>
        </authorList>
    </citation>
    <scope>NUCLEOTIDE SEQUENCE</scope>
    <source>
        <strain evidence="11">AP01</strain>
        <tissue evidence="11">Mycelium</tissue>
    </source>
</reference>
<evidence type="ECO:0000256" key="4">
    <source>
        <dbReference type="ARBA" id="ARBA00022741"/>
    </source>
</evidence>
<dbReference type="EC" id="2.7.11.1" evidence="1"/>
<dbReference type="EMBL" id="JABCKV010000062">
    <property type="protein sequence ID" value="KAG5644689.1"/>
    <property type="molecule type" value="Genomic_DNA"/>
</dbReference>
<reference evidence="11" key="2">
    <citation type="submission" date="2021-10" db="EMBL/GenBank/DDBJ databases">
        <title>Phylogenomics reveals ancestral predisposition of the termite-cultivated fungus Termitomyces towards a domesticated lifestyle.</title>
        <authorList>
            <person name="Auxier B."/>
            <person name="Grum-Grzhimaylo A."/>
            <person name="Cardenas M.E."/>
            <person name="Lodge J.D."/>
            <person name="Laessoe T."/>
            <person name="Pedersen O."/>
            <person name="Smith M.E."/>
            <person name="Kuyper T.W."/>
            <person name="Franco-Molano E.A."/>
            <person name="Baroni T.J."/>
            <person name="Aanen D.K."/>
        </authorList>
    </citation>
    <scope>NUCLEOTIDE SEQUENCE</scope>
    <source>
        <strain evidence="11">AP01</strain>
        <tissue evidence="11">Mycelium</tissue>
    </source>
</reference>
<dbReference type="InterPro" id="IPR000719">
    <property type="entry name" value="Prot_kinase_dom"/>
</dbReference>
<dbReference type="PANTHER" id="PTHR24356">
    <property type="entry name" value="SERINE/THREONINE-PROTEIN KINASE"/>
    <property type="match status" value="1"/>
</dbReference>
<dbReference type="OrthoDB" id="10252171at2759"/>
<comment type="catalytic activity">
    <reaction evidence="8">
        <text>L-seryl-[protein] + ATP = O-phospho-L-seryl-[protein] + ADP + H(+)</text>
        <dbReference type="Rhea" id="RHEA:17989"/>
        <dbReference type="Rhea" id="RHEA-COMP:9863"/>
        <dbReference type="Rhea" id="RHEA-COMP:11604"/>
        <dbReference type="ChEBI" id="CHEBI:15378"/>
        <dbReference type="ChEBI" id="CHEBI:29999"/>
        <dbReference type="ChEBI" id="CHEBI:30616"/>
        <dbReference type="ChEBI" id="CHEBI:83421"/>
        <dbReference type="ChEBI" id="CHEBI:456216"/>
        <dbReference type="EC" id="2.7.11.1"/>
    </reaction>
</comment>
<gene>
    <name evidence="11" type="ORF">DXG03_007989</name>
</gene>
<dbReference type="Pfam" id="PF00069">
    <property type="entry name" value="Pkinase"/>
    <property type="match status" value="1"/>
</dbReference>
<dbReference type="PROSITE" id="PS00108">
    <property type="entry name" value="PROTEIN_KINASE_ST"/>
    <property type="match status" value="1"/>
</dbReference>
<evidence type="ECO:0000259" key="10">
    <source>
        <dbReference type="PROSITE" id="PS50011"/>
    </source>
</evidence>
<dbReference type="AlphaFoldDB" id="A0A9P7G869"/>
<evidence type="ECO:0000256" key="7">
    <source>
        <dbReference type="ARBA" id="ARBA00047899"/>
    </source>
</evidence>
<keyword evidence="12" id="KW-1185">Reference proteome</keyword>
<keyword evidence="5" id="KW-0418">Kinase</keyword>
<evidence type="ECO:0000256" key="6">
    <source>
        <dbReference type="ARBA" id="ARBA00022840"/>
    </source>
</evidence>
<feature type="non-terminal residue" evidence="11">
    <location>
        <position position="651"/>
    </location>
</feature>
<accession>A0A9P7G869</accession>
<comment type="catalytic activity">
    <reaction evidence="7">
        <text>L-threonyl-[protein] + ATP = O-phospho-L-threonyl-[protein] + ADP + H(+)</text>
        <dbReference type="Rhea" id="RHEA:46608"/>
        <dbReference type="Rhea" id="RHEA-COMP:11060"/>
        <dbReference type="Rhea" id="RHEA-COMP:11605"/>
        <dbReference type="ChEBI" id="CHEBI:15378"/>
        <dbReference type="ChEBI" id="CHEBI:30013"/>
        <dbReference type="ChEBI" id="CHEBI:30616"/>
        <dbReference type="ChEBI" id="CHEBI:61977"/>
        <dbReference type="ChEBI" id="CHEBI:456216"/>
        <dbReference type="EC" id="2.7.11.1"/>
    </reaction>
</comment>
<feature type="region of interest" description="Disordered" evidence="9">
    <location>
        <begin position="504"/>
        <end position="526"/>
    </location>
</feature>
<keyword evidence="2" id="KW-0723">Serine/threonine-protein kinase</keyword>
<comment type="caution">
    <text evidence="11">The sequence shown here is derived from an EMBL/GenBank/DDBJ whole genome shotgun (WGS) entry which is preliminary data.</text>
</comment>
<keyword evidence="3" id="KW-0808">Transferase</keyword>
<sequence>VASIFDHSIQGGAPSSSAIDLALLRQSGVRVDFTPTASQSRGIVDIHDIFSDFWPTGGSQALDSSFRSFPSILSSAQGLSFIRSYDALGTIGQGPHGKVVLACLKNGSDSDLYAVKVLRTQGGQEYGPELATLQLISDISGNSEESGGRFLQRLLEDFQEKETLFIVLEYHLATLSDSEIASRFRVKIDLQRPPSSISLPLAFSGDISGARSPCDDALDCLLLLITEFSLGLAFLHDRGIVHQDIKPTNIMMSFTGHIVIGNFEAATKMPVLSPSHKDRTDPSIRRFVSIVLQPEDYVTFTPLYAAPELRQRNSEGLVIYDNRSDWWSLGVLLYELVTGTVPFYPFSEDVEVLRLGRQSVGCRSLTFGELNALFGPSNPPGFCERGACLEDLLRSLLLQNPDERLVWPEIKKHPFLTPIQRAWCEIANLTYPPCPNPTICNVTDDALLTTENIKGESTILSSSVQGSHLPPEEFADCAVPSTSTLNPFRSSLQSSLVPMWISPTQSTDEDSAGSIAQPMPSSASLYPRVEPSHEIKNWAIDTVDGDISPRPLQSPFSSTPIIRLPRRSFGSASCDFQYSSPKTDVGALHVITDAEVPERITISLLEAMDDRDRLAFVSEGQEDRRACKKANARKEPFRRVWSRLFSWWKWL</sequence>